<name>A0A9E6Y0D3_9ACTN</name>
<evidence type="ECO:0000256" key="1">
    <source>
        <dbReference type="ARBA" id="ARBA00022801"/>
    </source>
</evidence>
<dbReference type="SUPFAM" id="SSF53474">
    <property type="entry name" value="alpha/beta-Hydrolases"/>
    <property type="match status" value="1"/>
</dbReference>
<evidence type="ECO:0000313" key="3">
    <source>
        <dbReference type="EMBL" id="UGS37779.1"/>
    </source>
</evidence>
<dbReference type="Proteomes" id="UP001162834">
    <property type="component" value="Chromosome"/>
</dbReference>
<dbReference type="GO" id="GO:0016787">
    <property type="term" value="F:hydrolase activity"/>
    <property type="evidence" value="ECO:0007669"/>
    <property type="project" value="UniProtKB-KW"/>
</dbReference>
<feature type="domain" description="Alpha/beta hydrolase fold-3" evidence="2">
    <location>
        <begin position="93"/>
        <end position="300"/>
    </location>
</feature>
<dbReference type="AlphaFoldDB" id="A0A9E6Y0D3"/>
<protein>
    <submittedName>
        <fullName evidence="3">Acetyl esterase</fullName>
        <ecNumber evidence="3">3.1.1.-</ecNumber>
    </submittedName>
</protein>
<evidence type="ECO:0000259" key="2">
    <source>
        <dbReference type="Pfam" id="PF07859"/>
    </source>
</evidence>
<dbReference type="Gene3D" id="3.40.50.1820">
    <property type="entry name" value="alpha/beta hydrolase"/>
    <property type="match status" value="1"/>
</dbReference>
<organism evidence="3 4">
    <name type="scientific">Capillimicrobium parvum</name>
    <dbReference type="NCBI Taxonomy" id="2884022"/>
    <lineage>
        <taxon>Bacteria</taxon>
        <taxon>Bacillati</taxon>
        <taxon>Actinomycetota</taxon>
        <taxon>Thermoleophilia</taxon>
        <taxon>Solirubrobacterales</taxon>
        <taxon>Capillimicrobiaceae</taxon>
        <taxon>Capillimicrobium</taxon>
    </lineage>
</organism>
<keyword evidence="1 3" id="KW-0378">Hydrolase</keyword>
<dbReference type="InterPro" id="IPR050300">
    <property type="entry name" value="GDXG_lipolytic_enzyme"/>
</dbReference>
<gene>
    <name evidence="3" type="primary">aes_1</name>
    <name evidence="3" type="ORF">DSM104329_04200</name>
</gene>
<dbReference type="KEGG" id="sbae:DSM104329_04200"/>
<accession>A0A9E6Y0D3</accession>
<keyword evidence="4" id="KW-1185">Reference proteome</keyword>
<proteinExistence type="predicted"/>
<dbReference type="InterPro" id="IPR013094">
    <property type="entry name" value="AB_hydrolase_3"/>
</dbReference>
<sequence>MAVRDRIDPDARAALDAFLDLVGPGGLNGIADIPARREKFTEVLTGLAATLPPVEGVESADRWIAGPPTPAGAPDVPVRIYRPSEGDGARPGLLFIHGGGMVVGNLETEDLVARILTKDLGCVTVSVDYRLAPEHPDPAPVEDCYAALAWMAGAAGELGIDPERLAVYGGSAGGGLAAGTALMARDRGGPALAFQMLIYPMIDDRDRTPSVHEFTDIGIWDRDANLEGWRCLLGDRVGGDDVSIYAAPARATDLAGLPPAYIDVGELDLFRDEDIDYAARLLRAGVPTELHVFPGAYHAAELQAVGSALANRVLGWRLDALRRALGVPAPAAVA</sequence>
<dbReference type="PANTHER" id="PTHR48081">
    <property type="entry name" value="AB HYDROLASE SUPERFAMILY PROTEIN C4A8.06C"/>
    <property type="match status" value="1"/>
</dbReference>
<dbReference type="Pfam" id="PF07859">
    <property type="entry name" value="Abhydrolase_3"/>
    <property type="match status" value="1"/>
</dbReference>
<dbReference type="PANTHER" id="PTHR48081:SF8">
    <property type="entry name" value="ALPHA_BETA HYDROLASE FOLD-3 DOMAIN-CONTAINING PROTEIN-RELATED"/>
    <property type="match status" value="1"/>
</dbReference>
<dbReference type="InterPro" id="IPR029058">
    <property type="entry name" value="AB_hydrolase_fold"/>
</dbReference>
<dbReference type="EMBL" id="CP087164">
    <property type="protein sequence ID" value="UGS37779.1"/>
    <property type="molecule type" value="Genomic_DNA"/>
</dbReference>
<dbReference type="EC" id="3.1.1.-" evidence="3"/>
<evidence type="ECO:0000313" key="4">
    <source>
        <dbReference type="Proteomes" id="UP001162834"/>
    </source>
</evidence>
<reference evidence="3" key="1">
    <citation type="journal article" date="2022" name="Int. J. Syst. Evol. Microbiol.">
        <title>Pseudomonas aegrilactucae sp. nov. and Pseudomonas morbosilactucae sp. nov., pathogens causing bacterial rot of lettuce in Japan.</title>
        <authorList>
            <person name="Sawada H."/>
            <person name="Fujikawa T."/>
            <person name="Satou M."/>
        </authorList>
    </citation>
    <scope>NUCLEOTIDE SEQUENCE</scope>
    <source>
        <strain evidence="3">0166_1</strain>
    </source>
</reference>
<dbReference type="RefSeq" id="WP_259311823.1">
    <property type="nucleotide sequence ID" value="NZ_CP087164.1"/>
</dbReference>